<dbReference type="EMBL" id="JAAGMK010000928">
    <property type="protein sequence ID" value="NEB88841.1"/>
    <property type="molecule type" value="Genomic_DNA"/>
</dbReference>
<reference evidence="3" key="1">
    <citation type="submission" date="2020-01" db="EMBL/GenBank/DDBJ databases">
        <title>Insect and environment-associated Actinomycetes.</title>
        <authorList>
            <person name="Currrie C."/>
            <person name="Chevrette M."/>
            <person name="Carlson C."/>
            <person name="Stubbendieck R."/>
            <person name="Wendt-Pienkowski E."/>
        </authorList>
    </citation>
    <scope>NUCLEOTIDE SEQUENCE</scope>
    <source>
        <strain evidence="3">SID505</strain>
    </source>
</reference>
<evidence type="ECO:0000256" key="1">
    <source>
        <dbReference type="SAM" id="MobiDB-lite"/>
    </source>
</evidence>
<feature type="domain" description="DUF317" evidence="2">
    <location>
        <begin position="161"/>
        <end position="202"/>
    </location>
</feature>
<dbReference type="Pfam" id="PF03771">
    <property type="entry name" value="SPDY"/>
    <property type="match status" value="1"/>
</dbReference>
<dbReference type="InterPro" id="IPR005523">
    <property type="entry name" value="DUF317_SPDY"/>
</dbReference>
<accession>A0A6G3T105</accession>
<dbReference type="AlphaFoldDB" id="A0A6G3T105"/>
<protein>
    <submittedName>
        <fullName evidence="3">DUF317 domain-containing protein</fullName>
    </submittedName>
</protein>
<feature type="compositionally biased region" description="Low complexity" evidence="1">
    <location>
        <begin position="20"/>
        <end position="30"/>
    </location>
</feature>
<organism evidence="3">
    <name type="scientific">Streptomyces anulatus</name>
    <name type="common">Streptomyces chrysomallus</name>
    <dbReference type="NCBI Taxonomy" id="1892"/>
    <lineage>
        <taxon>Bacteria</taxon>
        <taxon>Bacillati</taxon>
        <taxon>Actinomycetota</taxon>
        <taxon>Actinomycetes</taxon>
        <taxon>Kitasatosporales</taxon>
        <taxon>Streptomycetaceae</taxon>
        <taxon>Streptomyces</taxon>
    </lineage>
</organism>
<proteinExistence type="predicted"/>
<feature type="region of interest" description="Disordered" evidence="1">
    <location>
        <begin position="1"/>
        <end position="30"/>
    </location>
</feature>
<gene>
    <name evidence="3" type="ORF">G3I43_32455</name>
</gene>
<name>A0A6G3T105_STRAQ</name>
<comment type="caution">
    <text evidence="3">The sequence shown here is derived from an EMBL/GenBank/DDBJ whole genome shotgun (WGS) entry which is preliminary data.</text>
</comment>
<evidence type="ECO:0000259" key="2">
    <source>
        <dbReference type="Pfam" id="PF03771"/>
    </source>
</evidence>
<sequence length="257" mass="26291">MTPCPSGVLEDGRSRRAPQVGVSARSRRVSPSVDLLRTELRRAGGVGFGHGRPSACAELPPLHGRRDAAVVSRDPASVIPPEATGRTGVPVADQAAGGPLTGPELVLDVVAAHGSLRDLDQSEGGAADPTFTSQISLGEVPPLTQDSDPRVLLADCDEAGLVGWQAWAEPALGAPWLWAASFAAGVPHDLVAAFAASLSSTAAMRQWHEVRRSRHGSPGRGSARGLPVAARGHSSAHTLGRCLTVAPPTVGPAGAVP</sequence>
<evidence type="ECO:0000313" key="3">
    <source>
        <dbReference type="EMBL" id="NEB88841.1"/>
    </source>
</evidence>
<feature type="region of interest" description="Disordered" evidence="1">
    <location>
        <begin position="71"/>
        <end position="90"/>
    </location>
</feature>